<reference evidence="2" key="1">
    <citation type="submission" date="2016-01" db="EMBL/GenBank/DDBJ databases">
        <authorList>
            <person name="Mitreva M."/>
            <person name="Pepin K.H."/>
            <person name="Mihindukulasuriya K.A."/>
            <person name="Fulton R."/>
            <person name="Fronick C."/>
            <person name="O'Laughlin M."/>
            <person name="Miner T."/>
            <person name="Herter B."/>
            <person name="Rosa B.A."/>
            <person name="Cordes M."/>
            <person name="Tomlinson C."/>
            <person name="Wollam A."/>
            <person name="Palsikar V.B."/>
            <person name="Mardis E.R."/>
            <person name="Wilson R.K."/>
        </authorList>
    </citation>
    <scope>NUCLEOTIDE SEQUENCE [LARGE SCALE GENOMIC DNA]</scope>
    <source>
        <strain evidence="2">DNF00019</strain>
    </source>
</reference>
<evidence type="ECO:0008006" key="3">
    <source>
        <dbReference type="Google" id="ProtNLM"/>
    </source>
</evidence>
<sequence>MSKLPGKMTRKQHWVPQFYLRHFADSSGQLHAYSRQKSSFFRTNCENLCCMRDLYEVEHADTAGDATDRFYAQNLIEVKLSEFENRIALLYDRFLERQKEGQREGEGYSDGKAAVCELAANIIVRHPVSMRADKKCSREAAEELLRNVHLAPHEINLLDWSGWRGDSQAVVELSAAATMLFSNDVNVPVNRIREAFLAKRFSILKASVGSGFVTASMPMFIIGPDDDSYDFHLTYMPLSSEYAALFSDGPLFPPFVRLGFSGTEFMNRLLLLNCEHWDVAISRGSGPLEHAVRDCNQVANAKSIEGD</sequence>
<dbReference type="Pfam" id="PF14022">
    <property type="entry name" value="DUF4238"/>
    <property type="match status" value="1"/>
</dbReference>
<organism evidence="1 2">
    <name type="scientific">Atopobium deltae</name>
    <dbReference type="NCBI Taxonomy" id="1393034"/>
    <lineage>
        <taxon>Bacteria</taxon>
        <taxon>Bacillati</taxon>
        <taxon>Actinomycetota</taxon>
        <taxon>Coriobacteriia</taxon>
        <taxon>Coriobacteriales</taxon>
        <taxon>Atopobiaceae</taxon>
        <taxon>Atopobium</taxon>
    </lineage>
</organism>
<dbReference type="InterPro" id="IPR025332">
    <property type="entry name" value="DUF4238"/>
</dbReference>
<dbReference type="PATRIC" id="fig|1393034.3.peg.556"/>
<protein>
    <recommendedName>
        <fullName evidence="3">DUF4238 domain-containing protein</fullName>
    </recommendedName>
</protein>
<comment type="caution">
    <text evidence="1">The sequence shown here is derived from an EMBL/GenBank/DDBJ whole genome shotgun (WGS) entry which is preliminary data.</text>
</comment>
<dbReference type="RefSeq" id="WP_066305035.1">
    <property type="nucleotide sequence ID" value="NZ_KQ959487.1"/>
</dbReference>
<dbReference type="AlphaFoldDB" id="A0A133XW99"/>
<dbReference type="Proteomes" id="UP000070675">
    <property type="component" value="Unassembled WGS sequence"/>
</dbReference>
<dbReference type="EMBL" id="LSCR01000006">
    <property type="protein sequence ID" value="KXB35209.1"/>
    <property type="molecule type" value="Genomic_DNA"/>
</dbReference>
<proteinExistence type="predicted"/>
<evidence type="ECO:0000313" key="1">
    <source>
        <dbReference type="EMBL" id="KXB35209.1"/>
    </source>
</evidence>
<evidence type="ECO:0000313" key="2">
    <source>
        <dbReference type="Proteomes" id="UP000070675"/>
    </source>
</evidence>
<name>A0A133XW99_9ACTN</name>
<dbReference type="OrthoDB" id="9814088at2"/>
<gene>
    <name evidence="1" type="ORF">HMPREF3192_00574</name>
</gene>
<keyword evidence="2" id="KW-1185">Reference proteome</keyword>
<dbReference type="STRING" id="1393034.HMPREF3192_00574"/>
<accession>A0A133XW99</accession>